<evidence type="ECO:0000256" key="9">
    <source>
        <dbReference type="SAM" id="Phobius"/>
    </source>
</evidence>
<proteinExistence type="inferred from homology"/>
<accession>A0AAE3G5K0</accession>
<evidence type="ECO:0000256" key="1">
    <source>
        <dbReference type="ARBA" id="ARBA00004429"/>
    </source>
</evidence>
<keyword evidence="3" id="KW-1003">Cell membrane</keyword>
<dbReference type="Proteomes" id="UP001205843">
    <property type="component" value="Unassembled WGS sequence"/>
</dbReference>
<evidence type="ECO:0000313" key="10">
    <source>
        <dbReference type="EMBL" id="MCP1674818.1"/>
    </source>
</evidence>
<evidence type="ECO:0000256" key="5">
    <source>
        <dbReference type="ARBA" id="ARBA00022970"/>
    </source>
</evidence>
<keyword evidence="6 9" id="KW-1133">Transmembrane helix</keyword>
<dbReference type="CDD" id="cd06582">
    <property type="entry name" value="TM_PBP1_LivH_like"/>
    <property type="match status" value="1"/>
</dbReference>
<dbReference type="InterPro" id="IPR001851">
    <property type="entry name" value="ABC_transp_permease"/>
</dbReference>
<comment type="caution">
    <text evidence="10">The sequence shown here is derived from an EMBL/GenBank/DDBJ whole genome shotgun (WGS) entry which is preliminary data.</text>
</comment>
<feature type="transmembrane region" description="Helical" evidence="9">
    <location>
        <begin position="36"/>
        <end position="54"/>
    </location>
</feature>
<feature type="transmembrane region" description="Helical" evidence="9">
    <location>
        <begin position="262"/>
        <end position="281"/>
    </location>
</feature>
<comment type="similarity">
    <text evidence="8">Belongs to the binding-protein-dependent transport system permease family. LivHM subfamily.</text>
</comment>
<dbReference type="GO" id="GO:0006865">
    <property type="term" value="P:amino acid transport"/>
    <property type="evidence" value="ECO:0007669"/>
    <property type="project" value="UniProtKB-KW"/>
</dbReference>
<evidence type="ECO:0000256" key="8">
    <source>
        <dbReference type="ARBA" id="ARBA00037998"/>
    </source>
</evidence>
<keyword evidence="7 9" id="KW-0472">Membrane</keyword>
<evidence type="ECO:0000256" key="3">
    <source>
        <dbReference type="ARBA" id="ARBA00022475"/>
    </source>
</evidence>
<evidence type="ECO:0000256" key="7">
    <source>
        <dbReference type="ARBA" id="ARBA00023136"/>
    </source>
</evidence>
<feature type="transmembrane region" description="Helical" evidence="9">
    <location>
        <begin position="224"/>
        <end position="250"/>
    </location>
</feature>
<dbReference type="GO" id="GO:0022857">
    <property type="term" value="F:transmembrane transporter activity"/>
    <property type="evidence" value="ECO:0007669"/>
    <property type="project" value="InterPro"/>
</dbReference>
<dbReference type="AlphaFoldDB" id="A0AAE3G5K0"/>
<feature type="transmembrane region" description="Helical" evidence="9">
    <location>
        <begin position="6"/>
        <end position="29"/>
    </location>
</feature>
<feature type="transmembrane region" description="Helical" evidence="9">
    <location>
        <begin position="140"/>
        <end position="160"/>
    </location>
</feature>
<keyword evidence="4 9" id="KW-0812">Transmembrane</keyword>
<keyword evidence="11" id="KW-1185">Reference proteome</keyword>
<name>A0AAE3G5K0_9GAMM</name>
<keyword evidence="2" id="KW-0813">Transport</keyword>
<feature type="transmembrane region" description="Helical" evidence="9">
    <location>
        <begin position="60"/>
        <end position="83"/>
    </location>
</feature>
<gene>
    <name evidence="10" type="ORF">J2T57_001956</name>
</gene>
<evidence type="ECO:0000256" key="6">
    <source>
        <dbReference type="ARBA" id="ARBA00022989"/>
    </source>
</evidence>
<reference evidence="10" key="1">
    <citation type="submission" date="2022-03" db="EMBL/GenBank/DDBJ databases">
        <title>Genomic Encyclopedia of Type Strains, Phase III (KMG-III): the genomes of soil and plant-associated and newly described type strains.</title>
        <authorList>
            <person name="Whitman W."/>
        </authorList>
    </citation>
    <scope>NUCLEOTIDE SEQUENCE</scope>
    <source>
        <strain evidence="10">ANL 6-2</strain>
    </source>
</reference>
<comment type="subcellular location">
    <subcellularLocation>
        <location evidence="1">Cell inner membrane</location>
        <topology evidence="1">Multi-pass membrane protein</topology>
    </subcellularLocation>
</comment>
<dbReference type="EMBL" id="JALJXV010000004">
    <property type="protein sequence ID" value="MCP1674818.1"/>
    <property type="molecule type" value="Genomic_DNA"/>
</dbReference>
<dbReference type="PANTHER" id="PTHR11795:SF442">
    <property type="entry name" value="ABC TRANSPORTER ATP-BINDING PROTEIN"/>
    <property type="match status" value="1"/>
</dbReference>
<evidence type="ECO:0000313" key="11">
    <source>
        <dbReference type="Proteomes" id="UP001205843"/>
    </source>
</evidence>
<organism evidence="10 11">
    <name type="scientific">Natronocella acetinitrilica</name>
    <dbReference type="NCBI Taxonomy" id="414046"/>
    <lineage>
        <taxon>Bacteria</taxon>
        <taxon>Pseudomonadati</taxon>
        <taxon>Pseudomonadota</taxon>
        <taxon>Gammaproteobacteria</taxon>
        <taxon>Chromatiales</taxon>
        <taxon>Ectothiorhodospiraceae</taxon>
        <taxon>Natronocella</taxon>
    </lineage>
</organism>
<dbReference type="InterPro" id="IPR052157">
    <property type="entry name" value="BCAA_transport_permease"/>
</dbReference>
<sequence length="289" mass="30618">MTLFLITLLNGLTLAGLYFLVASGFSLVFGLMRNINLAHGSLYLLGGYVGFSTYDTFDSWELAVLAGFSSMAVMGVLLQLLIFRFMEGQELRQTLVTIAISIIAADLMLAYWGAVAYQFTVPDWLFGATQIPGVGFFYPTYRLFVLAAAVVIGIALWLFLNKTRMGLTIRAGVDDKGMLAASGVNVQLVFCVTFAIGAGLAGLAGVLGGTYLSLSPGEDMRFLLASLIVVIVGGMGSITGAAIGALLIGLTEQFGLAYSPTYAPVYTLLIMVIVLAVRPQGIMGKAAQS</sequence>
<dbReference type="PANTHER" id="PTHR11795">
    <property type="entry name" value="BRANCHED-CHAIN AMINO ACID TRANSPORT SYSTEM PERMEASE PROTEIN LIVH"/>
    <property type="match status" value="1"/>
</dbReference>
<dbReference type="GO" id="GO:0005886">
    <property type="term" value="C:plasma membrane"/>
    <property type="evidence" value="ECO:0007669"/>
    <property type="project" value="UniProtKB-SubCell"/>
</dbReference>
<evidence type="ECO:0000256" key="4">
    <source>
        <dbReference type="ARBA" id="ARBA00022692"/>
    </source>
</evidence>
<evidence type="ECO:0000256" key="2">
    <source>
        <dbReference type="ARBA" id="ARBA00022448"/>
    </source>
</evidence>
<feature type="transmembrane region" description="Helical" evidence="9">
    <location>
        <begin position="188"/>
        <end position="212"/>
    </location>
</feature>
<keyword evidence="5" id="KW-0029">Amino-acid transport</keyword>
<dbReference type="Pfam" id="PF02653">
    <property type="entry name" value="BPD_transp_2"/>
    <property type="match status" value="1"/>
</dbReference>
<dbReference type="RefSeq" id="WP_253477268.1">
    <property type="nucleotide sequence ID" value="NZ_JALJXV010000004.1"/>
</dbReference>
<protein>
    <submittedName>
        <fullName evidence="10">Branched-chain amino acid transport system permease protein</fullName>
    </submittedName>
</protein>
<feature type="transmembrane region" description="Helical" evidence="9">
    <location>
        <begin position="95"/>
        <end position="120"/>
    </location>
</feature>